<evidence type="ECO:0000313" key="6">
    <source>
        <dbReference type="EMBL" id="KAG7379952.1"/>
    </source>
</evidence>
<reference evidence="6" key="1">
    <citation type="submission" date="2021-02" db="EMBL/GenBank/DDBJ databases">
        <authorList>
            <person name="Palmer J.M."/>
        </authorList>
    </citation>
    <scope>NUCLEOTIDE SEQUENCE</scope>
    <source>
        <strain evidence="6">SCRP23</strain>
    </source>
</reference>
<keyword evidence="3 5" id="KW-0964">Secreted</keyword>
<accession>A0A8T1VFD2</accession>
<sequence length="193" mass="21229">MGGYRVLLMAVATLLVSCNAVSTATSLVQTGDSAPTTSHRFLRSHDAAYKDEDETTANDEERVGVTGIRKALGLYRTRLNPDTFSAMLKNDALKAKMFKTWDKFNVPLERITNKMFLELNPRFSALLDDYIAYRQAKTAVLDKVDDVVKKAEGVVKPKKKVTWNLAANKEHEPPAAVVVDDVANLANDVAAAT</sequence>
<proteinExistence type="inferred from homology"/>
<dbReference type="Pfam" id="PF16810">
    <property type="entry name" value="RXLR"/>
    <property type="match status" value="1"/>
</dbReference>
<evidence type="ECO:0000256" key="1">
    <source>
        <dbReference type="ARBA" id="ARBA00004613"/>
    </source>
</evidence>
<feature type="chain" id="PRO_5035962082" description="RxLR effector protein" evidence="5">
    <location>
        <begin position="24"/>
        <end position="193"/>
    </location>
</feature>
<feature type="signal peptide" evidence="5">
    <location>
        <begin position="1"/>
        <end position="23"/>
    </location>
</feature>
<name>A0A8T1VFD2_9STRA</name>
<organism evidence="6 7">
    <name type="scientific">Phytophthora boehmeriae</name>
    <dbReference type="NCBI Taxonomy" id="109152"/>
    <lineage>
        <taxon>Eukaryota</taxon>
        <taxon>Sar</taxon>
        <taxon>Stramenopiles</taxon>
        <taxon>Oomycota</taxon>
        <taxon>Peronosporomycetes</taxon>
        <taxon>Peronosporales</taxon>
        <taxon>Peronosporaceae</taxon>
        <taxon>Phytophthora</taxon>
    </lineage>
</organism>
<evidence type="ECO:0000256" key="4">
    <source>
        <dbReference type="ARBA" id="ARBA00022729"/>
    </source>
</evidence>
<evidence type="ECO:0000256" key="5">
    <source>
        <dbReference type="RuleBase" id="RU367124"/>
    </source>
</evidence>
<evidence type="ECO:0000256" key="2">
    <source>
        <dbReference type="ARBA" id="ARBA00010400"/>
    </source>
</evidence>
<keyword evidence="7" id="KW-1185">Reference proteome</keyword>
<dbReference type="EMBL" id="JAGDFL010000905">
    <property type="protein sequence ID" value="KAG7379952.1"/>
    <property type="molecule type" value="Genomic_DNA"/>
</dbReference>
<dbReference type="OrthoDB" id="146030at2759"/>
<evidence type="ECO:0000313" key="7">
    <source>
        <dbReference type="Proteomes" id="UP000693981"/>
    </source>
</evidence>
<comment type="subcellular location">
    <subcellularLocation>
        <location evidence="1 5">Secreted</location>
    </subcellularLocation>
</comment>
<comment type="domain">
    <text evidence="5">The RxLR-dEER motif acts to carry the protein into the host cell cytoplasm through binding to cell surface phosphatidylinositol-3-phosphate.</text>
</comment>
<comment type="function">
    <text evidence="5">Effector that suppresses plant defense responses during pathogen infection.</text>
</comment>
<dbReference type="InterPro" id="IPR031825">
    <property type="entry name" value="RXLR"/>
</dbReference>
<evidence type="ECO:0000256" key="3">
    <source>
        <dbReference type="ARBA" id="ARBA00022525"/>
    </source>
</evidence>
<dbReference type="GO" id="GO:0005576">
    <property type="term" value="C:extracellular region"/>
    <property type="evidence" value="ECO:0007669"/>
    <property type="project" value="UniProtKB-SubCell"/>
</dbReference>
<dbReference type="PROSITE" id="PS51257">
    <property type="entry name" value="PROKAR_LIPOPROTEIN"/>
    <property type="match status" value="1"/>
</dbReference>
<keyword evidence="4 5" id="KW-0732">Signal</keyword>
<comment type="similarity">
    <text evidence="2 5">Belongs to the RxLR effector family.</text>
</comment>
<dbReference type="Proteomes" id="UP000693981">
    <property type="component" value="Unassembled WGS sequence"/>
</dbReference>
<dbReference type="AlphaFoldDB" id="A0A8T1VFD2"/>
<gene>
    <name evidence="6" type="ORF">PHYBOEH_011704</name>
</gene>
<protein>
    <recommendedName>
        <fullName evidence="5">RxLR effector protein</fullName>
    </recommendedName>
</protein>
<comment type="caution">
    <text evidence="6">The sequence shown here is derived from an EMBL/GenBank/DDBJ whole genome shotgun (WGS) entry which is preliminary data.</text>
</comment>